<dbReference type="SUPFAM" id="SSF52540">
    <property type="entry name" value="P-loop containing nucleoside triphosphate hydrolases"/>
    <property type="match status" value="1"/>
</dbReference>
<dbReference type="PROSITE" id="PS51371">
    <property type="entry name" value="CBS"/>
    <property type="match status" value="1"/>
</dbReference>
<dbReference type="AlphaFoldDB" id="A0A6A8DCT3"/>
<feature type="domain" description="ABC transporter" evidence="11">
    <location>
        <begin position="2"/>
        <end position="237"/>
    </location>
</feature>
<comment type="subcellular location">
    <subcellularLocation>
        <location evidence="10">Cell inner membrane</location>
        <topology evidence="10">Peripheral membrane protein</topology>
    </subcellularLocation>
</comment>
<dbReference type="Gene3D" id="3.40.50.300">
    <property type="entry name" value="P-loop containing nucleotide triphosphate hydrolases"/>
    <property type="match status" value="1"/>
</dbReference>
<proteinExistence type="inferred from homology"/>
<dbReference type="RefSeq" id="WP_153737139.1">
    <property type="nucleotide sequence ID" value="NZ_WJNG01000010.1"/>
</dbReference>
<dbReference type="Proteomes" id="UP000799092">
    <property type="component" value="Unassembled WGS sequence"/>
</dbReference>
<evidence type="ECO:0000256" key="10">
    <source>
        <dbReference type="RuleBase" id="RU369116"/>
    </source>
</evidence>
<evidence type="ECO:0000259" key="11">
    <source>
        <dbReference type="PROSITE" id="PS50893"/>
    </source>
</evidence>
<dbReference type="InterPro" id="IPR003593">
    <property type="entry name" value="AAA+_ATPase"/>
</dbReference>
<evidence type="ECO:0000256" key="4">
    <source>
        <dbReference type="ARBA" id="ARBA00022741"/>
    </source>
</evidence>
<dbReference type="NCBIfam" id="TIGR01186">
    <property type="entry name" value="proV"/>
    <property type="match status" value="1"/>
</dbReference>
<accession>A0A6A8DCT3</accession>
<evidence type="ECO:0000256" key="5">
    <source>
        <dbReference type="ARBA" id="ARBA00022840"/>
    </source>
</evidence>
<dbReference type="InterPro" id="IPR003439">
    <property type="entry name" value="ABC_transporter-like_ATP-bd"/>
</dbReference>
<keyword evidence="2 10" id="KW-0813">Transport</keyword>
<dbReference type="PROSITE" id="PS00211">
    <property type="entry name" value="ABC_TRANSPORTER_1"/>
    <property type="match status" value="1"/>
</dbReference>
<keyword evidence="14" id="KW-1185">Reference proteome</keyword>
<evidence type="ECO:0000313" key="14">
    <source>
        <dbReference type="Proteomes" id="UP000799092"/>
    </source>
</evidence>
<evidence type="ECO:0000256" key="3">
    <source>
        <dbReference type="ARBA" id="ARBA00022737"/>
    </source>
</evidence>
<name>A0A6A8DCT3_9BACI</name>
<dbReference type="GO" id="GO:0031460">
    <property type="term" value="P:glycine betaine transport"/>
    <property type="evidence" value="ECO:0007669"/>
    <property type="project" value="InterPro"/>
</dbReference>
<evidence type="ECO:0000313" key="13">
    <source>
        <dbReference type="EMBL" id="MRH43505.1"/>
    </source>
</evidence>
<reference evidence="13" key="1">
    <citation type="submission" date="2019-11" db="EMBL/GenBank/DDBJ databases">
        <authorList>
            <person name="Li J."/>
        </authorList>
    </citation>
    <scope>NUCLEOTIDE SEQUENCE</scope>
    <source>
        <strain evidence="13">B6B</strain>
    </source>
</reference>
<comment type="caution">
    <text evidence="13">The sequence shown here is derived from an EMBL/GenBank/DDBJ whole genome shotgun (WGS) entry which is preliminary data.</text>
</comment>
<comment type="subunit">
    <text evidence="10">The complex is probably composed of two ATP-binding proteins, two transmembrane proteins and a solute-binding protein.</text>
</comment>
<protein>
    <recommendedName>
        <fullName evidence="10">Quaternary amine transport ATP-binding protein</fullName>
        <ecNumber evidence="10">7.6.2.9</ecNumber>
    </recommendedName>
</protein>
<dbReference type="PROSITE" id="PS50893">
    <property type="entry name" value="ABC_TRANSPORTER_2"/>
    <property type="match status" value="1"/>
</dbReference>
<feature type="domain" description="CBS" evidence="12">
    <location>
        <begin position="258"/>
        <end position="322"/>
    </location>
</feature>
<evidence type="ECO:0000256" key="2">
    <source>
        <dbReference type="ARBA" id="ARBA00022448"/>
    </source>
</evidence>
<evidence type="ECO:0000259" key="12">
    <source>
        <dbReference type="PROSITE" id="PS51371"/>
    </source>
</evidence>
<dbReference type="PANTHER" id="PTHR43117:SF4">
    <property type="entry name" value="OSMOPROTECTANT IMPORT ATP-BINDING PROTEIN OSMV"/>
    <property type="match status" value="1"/>
</dbReference>
<keyword evidence="10" id="KW-0472">Membrane</keyword>
<dbReference type="InterPro" id="IPR027417">
    <property type="entry name" value="P-loop_NTPase"/>
</dbReference>
<dbReference type="FunFam" id="3.40.50.300:FF:000425">
    <property type="entry name" value="Probable ABC transporter, ATP-binding subunit"/>
    <property type="match status" value="1"/>
</dbReference>
<keyword evidence="10" id="KW-0997">Cell inner membrane</keyword>
<sequence>MISFNNVTKTFEDGTVAVDDVSFTVKKGKLITLIGPSGCGKTTTMKMINKLIPISSGTITIDGNDISTENDVELRRNIGYVIQRIGLLPHMTIEENVSLVPKLKGWKKKDYEKKVDDLLDMVGLDPNVYKKRYPLELSGGQQQRIGVIRALAGEPPIILMDEPFSALDPISREQLQDELKLLQKNIHKTIVFVTHDMDEALKIADEIVVMKDGRVEQIATPTKLVQHPINDFVRSFVGDDRVKKASGSRGELLADTIMQPIQAEVELNNLPEISSKSNLHEVANIMLSKQAEAIIITAEDGKPTGIIEKNQLLKELAGIQKEVQ</sequence>
<dbReference type="GO" id="GO:0015418">
    <property type="term" value="F:ABC-type quaternary ammonium compound transporting activity"/>
    <property type="evidence" value="ECO:0007669"/>
    <property type="project" value="UniProtKB-EC"/>
</dbReference>
<dbReference type="SUPFAM" id="SSF54631">
    <property type="entry name" value="CBS-domain pair"/>
    <property type="match status" value="1"/>
</dbReference>
<dbReference type="InterPro" id="IPR000644">
    <property type="entry name" value="CBS_dom"/>
</dbReference>
<dbReference type="OrthoDB" id="9802264at2"/>
<dbReference type="Pfam" id="PF00005">
    <property type="entry name" value="ABC_tran"/>
    <property type="match status" value="1"/>
</dbReference>
<comment type="catalytic activity">
    <reaction evidence="7">
        <text>a quaternary ammonium(out) + ATP + H2O = a quaternary ammonium(in) + ADP + phosphate + H(+)</text>
        <dbReference type="Rhea" id="RHEA:11036"/>
        <dbReference type="ChEBI" id="CHEBI:15377"/>
        <dbReference type="ChEBI" id="CHEBI:15378"/>
        <dbReference type="ChEBI" id="CHEBI:30616"/>
        <dbReference type="ChEBI" id="CHEBI:35267"/>
        <dbReference type="ChEBI" id="CHEBI:43474"/>
        <dbReference type="ChEBI" id="CHEBI:456216"/>
        <dbReference type="EC" id="7.6.2.9"/>
    </reaction>
</comment>
<gene>
    <name evidence="13" type="ORF">GH741_12530</name>
</gene>
<comment type="subunit">
    <text evidence="8">The complex is composed of two ATP-binding proteins (OpuCA), two transmembrane proteins (OpuCB and OpuCD) and a solute-binding protein (OpuCC).</text>
</comment>
<dbReference type="InterPro" id="IPR005892">
    <property type="entry name" value="Gly-betaine_transp_ATP-bd"/>
</dbReference>
<organism evidence="13 14">
    <name type="scientific">Aquibacillus halophilus</name>
    <dbReference type="NCBI Taxonomy" id="930132"/>
    <lineage>
        <taxon>Bacteria</taxon>
        <taxon>Bacillati</taxon>
        <taxon>Bacillota</taxon>
        <taxon>Bacilli</taxon>
        <taxon>Bacillales</taxon>
        <taxon>Bacillaceae</taxon>
        <taxon>Aquibacillus</taxon>
    </lineage>
</organism>
<dbReference type="EC" id="7.6.2.9" evidence="10"/>
<dbReference type="GO" id="GO:0006865">
    <property type="term" value="P:amino acid transport"/>
    <property type="evidence" value="ECO:0007669"/>
    <property type="project" value="UniProtKB-UniRule"/>
</dbReference>
<evidence type="ECO:0000256" key="6">
    <source>
        <dbReference type="ARBA" id="ARBA00023122"/>
    </source>
</evidence>
<evidence type="ECO:0000256" key="9">
    <source>
        <dbReference type="PROSITE-ProRule" id="PRU00703"/>
    </source>
</evidence>
<keyword evidence="10" id="KW-1003">Cell membrane</keyword>
<evidence type="ECO:0000256" key="1">
    <source>
        <dbReference type="ARBA" id="ARBA00005417"/>
    </source>
</evidence>
<dbReference type="GO" id="GO:0005886">
    <property type="term" value="C:plasma membrane"/>
    <property type="evidence" value="ECO:0007669"/>
    <property type="project" value="UniProtKB-SubCell"/>
</dbReference>
<dbReference type="GO" id="GO:0016887">
    <property type="term" value="F:ATP hydrolysis activity"/>
    <property type="evidence" value="ECO:0007669"/>
    <property type="project" value="UniProtKB-UniRule"/>
</dbReference>
<evidence type="ECO:0000256" key="7">
    <source>
        <dbReference type="ARBA" id="ARBA00052482"/>
    </source>
</evidence>
<keyword evidence="4 10" id="KW-0547">Nucleotide-binding</keyword>
<keyword evidence="5 10" id="KW-0067">ATP-binding</keyword>
<evidence type="ECO:0000256" key="8">
    <source>
        <dbReference type="ARBA" id="ARBA00063934"/>
    </source>
</evidence>
<dbReference type="InterPro" id="IPR017871">
    <property type="entry name" value="ABC_transporter-like_CS"/>
</dbReference>
<dbReference type="InterPro" id="IPR046342">
    <property type="entry name" value="CBS_dom_sf"/>
</dbReference>
<dbReference type="GO" id="GO:0005524">
    <property type="term" value="F:ATP binding"/>
    <property type="evidence" value="ECO:0007669"/>
    <property type="project" value="UniProtKB-UniRule"/>
</dbReference>
<dbReference type="SMART" id="SM00382">
    <property type="entry name" value="AAA"/>
    <property type="match status" value="1"/>
</dbReference>
<dbReference type="EMBL" id="WJNG01000010">
    <property type="protein sequence ID" value="MRH43505.1"/>
    <property type="molecule type" value="Genomic_DNA"/>
</dbReference>
<keyword evidence="3" id="KW-0677">Repeat</keyword>
<comment type="similarity">
    <text evidence="1 10">Belongs to the ABC transporter superfamily.</text>
</comment>
<dbReference type="PANTHER" id="PTHR43117">
    <property type="entry name" value="OSMOPROTECTANT IMPORT ATP-BINDING PROTEIN OSMV"/>
    <property type="match status" value="1"/>
</dbReference>
<keyword evidence="6 9" id="KW-0129">CBS domain</keyword>